<dbReference type="SUPFAM" id="SSF51338">
    <property type="entry name" value="Composite domain of metallo-dependent hydrolases"/>
    <property type="match status" value="1"/>
</dbReference>
<evidence type="ECO:0000313" key="7">
    <source>
        <dbReference type="EMBL" id="GMG85330.1"/>
    </source>
</evidence>
<keyword evidence="2" id="KW-0479">Metal-binding</keyword>
<dbReference type="EMBL" id="BSYI01000060">
    <property type="protein sequence ID" value="GMG85330.1"/>
    <property type="molecule type" value="Genomic_DNA"/>
</dbReference>
<dbReference type="InterPro" id="IPR011059">
    <property type="entry name" value="Metal-dep_hydrolase_composite"/>
</dbReference>
<feature type="domain" description="Amidohydrolase-related" evidence="5">
    <location>
        <begin position="55"/>
        <end position="433"/>
    </location>
</feature>
<dbReference type="InterPro" id="IPR006680">
    <property type="entry name" value="Amidohydro-rel"/>
</dbReference>
<reference evidence="7 8" key="1">
    <citation type="submission" date="2023-04" db="EMBL/GenBank/DDBJ databases">
        <title>Marinoamorphus aggregata gen. nov., sp. Nov., isolate from tissue of brittle star Ophioplocus japonicus.</title>
        <authorList>
            <person name="Kawano K."/>
            <person name="Sawayama S."/>
            <person name="Nakagawa S."/>
        </authorList>
    </citation>
    <scope>NUCLEOTIDE SEQUENCE [LARGE SCALE GENOMIC DNA]</scope>
    <source>
        <strain evidence="7 8">NKW23</strain>
    </source>
</reference>
<dbReference type="Proteomes" id="UP001239909">
    <property type="component" value="Unassembled WGS sequence"/>
</dbReference>
<protein>
    <submittedName>
        <fullName evidence="7">Formimidoylglutamate deiminase</fullName>
    </submittedName>
</protein>
<feature type="domain" description="Formimidoylglutamate deiminase N-terminal" evidence="6">
    <location>
        <begin position="11"/>
        <end position="49"/>
    </location>
</feature>
<evidence type="ECO:0000259" key="6">
    <source>
        <dbReference type="Pfam" id="PF22429"/>
    </source>
</evidence>
<dbReference type="NCBIfam" id="TIGR02022">
    <property type="entry name" value="hutF"/>
    <property type="match status" value="1"/>
</dbReference>
<dbReference type="Pfam" id="PF22429">
    <property type="entry name" value="HutF_N"/>
    <property type="match status" value="1"/>
</dbReference>
<dbReference type="RefSeq" id="WP_285674628.1">
    <property type="nucleotide sequence ID" value="NZ_BSYI01000060.1"/>
</dbReference>
<dbReference type="InterPro" id="IPR032466">
    <property type="entry name" value="Metal_Hydrolase"/>
</dbReference>
<dbReference type="PANTHER" id="PTHR11271">
    <property type="entry name" value="GUANINE DEAMINASE"/>
    <property type="match status" value="1"/>
</dbReference>
<organism evidence="7 8">
    <name type="scientific">Paralimibaculum aggregatum</name>
    <dbReference type="NCBI Taxonomy" id="3036245"/>
    <lineage>
        <taxon>Bacteria</taxon>
        <taxon>Pseudomonadati</taxon>
        <taxon>Pseudomonadota</taxon>
        <taxon>Alphaproteobacteria</taxon>
        <taxon>Rhodobacterales</taxon>
        <taxon>Paracoccaceae</taxon>
        <taxon>Paralimibaculum</taxon>
    </lineage>
</organism>
<dbReference type="InterPro" id="IPR010252">
    <property type="entry name" value="HutF"/>
</dbReference>
<dbReference type="PANTHER" id="PTHR11271:SF48">
    <property type="entry name" value="AMIDOHYDROLASE-RELATED DOMAIN-CONTAINING PROTEIN"/>
    <property type="match status" value="1"/>
</dbReference>
<dbReference type="Pfam" id="PF01979">
    <property type="entry name" value="Amidohydro_1"/>
    <property type="match status" value="1"/>
</dbReference>
<evidence type="ECO:0000256" key="2">
    <source>
        <dbReference type="ARBA" id="ARBA00022723"/>
    </source>
</evidence>
<evidence type="ECO:0000313" key="8">
    <source>
        <dbReference type="Proteomes" id="UP001239909"/>
    </source>
</evidence>
<comment type="caution">
    <text evidence="7">The sequence shown here is derived from an EMBL/GenBank/DDBJ whole genome shotgun (WGS) entry which is preliminary data.</text>
</comment>
<dbReference type="NCBIfam" id="NF006681">
    <property type="entry name" value="PRK09229.1-2"/>
    <property type="match status" value="1"/>
</dbReference>
<accession>A0ABQ6LTA7</accession>
<keyword evidence="4" id="KW-0862">Zinc</keyword>
<keyword evidence="8" id="KW-1185">Reference proteome</keyword>
<dbReference type="SUPFAM" id="SSF51556">
    <property type="entry name" value="Metallo-dependent hydrolases"/>
    <property type="match status" value="1"/>
</dbReference>
<evidence type="ECO:0000256" key="3">
    <source>
        <dbReference type="ARBA" id="ARBA00022801"/>
    </source>
</evidence>
<evidence type="ECO:0000259" key="5">
    <source>
        <dbReference type="Pfam" id="PF01979"/>
    </source>
</evidence>
<proteinExistence type="predicted"/>
<dbReference type="Gene3D" id="2.30.40.10">
    <property type="entry name" value="Urease, subunit C, domain 1"/>
    <property type="match status" value="1"/>
</dbReference>
<gene>
    <name evidence="7" type="ORF">LNKW23_45500</name>
</gene>
<evidence type="ECO:0000256" key="1">
    <source>
        <dbReference type="ARBA" id="ARBA00001947"/>
    </source>
</evidence>
<sequence length="462" mass="48372">MAETREDSRGIWAARALLPEGWAGPVRLTLAGGRIAALGAAAAPGPGDTAAEILVPSPGNLHSHAFQRAMAGLTERRGTGTDSFWTWRELMYRFLGRITPEQVEAIAAQLYVEMLEAGFARVGEFHYLHHGPDGAEYAMPGEMGRRIAAAAEATGIGLTLLPVLYMQGGADGRALAGGQRRFGCDPAGFARLLEDLAAALQGAPEDWRLGVAPHSLRAVPPAALAEAVALRPEAPVHMHIAEQVAEVAEIEAAHGARPVEWALENLGLDARWCLIHATQMTPAETDGLAASGAVAGLCPITEANLGDGIFDGARFLAAGGAFGVGSDSNIRIGLAEELRQLEHSQRLRDRARAVLAEPGGSVGRRLYEGAARGSARALGQPQGGRIAPGAPADLVALDASALCLAAREGDALLDGWIFAGDDRAVVREVWSAGRHVVQAGHHLAREAVAARYRRALGELLAG</sequence>
<comment type="cofactor">
    <cofactor evidence="1">
        <name>Zn(2+)</name>
        <dbReference type="ChEBI" id="CHEBI:29105"/>
    </cofactor>
</comment>
<dbReference type="NCBIfam" id="NF006684">
    <property type="entry name" value="PRK09229.1-5"/>
    <property type="match status" value="1"/>
</dbReference>
<evidence type="ECO:0000256" key="4">
    <source>
        <dbReference type="ARBA" id="ARBA00022833"/>
    </source>
</evidence>
<dbReference type="InterPro" id="IPR051607">
    <property type="entry name" value="Metallo-dep_hydrolases"/>
</dbReference>
<name>A0ABQ6LTA7_9RHOB</name>
<keyword evidence="3" id="KW-0378">Hydrolase</keyword>
<dbReference type="InterPro" id="IPR055156">
    <property type="entry name" value="HutF-like_N"/>
</dbReference>
<dbReference type="Gene3D" id="3.20.20.140">
    <property type="entry name" value="Metal-dependent hydrolases"/>
    <property type="match status" value="1"/>
</dbReference>